<dbReference type="InterPro" id="IPR043519">
    <property type="entry name" value="NT_sf"/>
</dbReference>
<name>A0ABR2JWA9_9EUKA</name>
<dbReference type="EMBL" id="JAPFFF010000009">
    <property type="protein sequence ID" value="KAK8883059.1"/>
    <property type="molecule type" value="Genomic_DNA"/>
</dbReference>
<organism evidence="5 6">
    <name type="scientific">Tritrichomonas musculus</name>
    <dbReference type="NCBI Taxonomy" id="1915356"/>
    <lineage>
        <taxon>Eukaryota</taxon>
        <taxon>Metamonada</taxon>
        <taxon>Parabasalia</taxon>
        <taxon>Tritrichomonadida</taxon>
        <taxon>Tritrichomonadidae</taxon>
        <taxon>Tritrichomonas</taxon>
    </lineage>
</organism>
<dbReference type="PANTHER" id="PTHR23092">
    <property type="entry name" value="POLY(A) RNA POLYMERASE"/>
    <property type="match status" value="1"/>
</dbReference>
<evidence type="ECO:0000256" key="3">
    <source>
        <dbReference type="SAM" id="MobiDB-lite"/>
    </source>
</evidence>
<evidence type="ECO:0000259" key="4">
    <source>
        <dbReference type="Pfam" id="PF03828"/>
    </source>
</evidence>
<keyword evidence="1" id="KW-0479">Metal-binding</keyword>
<feature type="compositionally biased region" description="Basic and acidic residues" evidence="3">
    <location>
        <begin position="473"/>
        <end position="488"/>
    </location>
</feature>
<evidence type="ECO:0000313" key="5">
    <source>
        <dbReference type="EMBL" id="KAK8883059.1"/>
    </source>
</evidence>
<evidence type="ECO:0000256" key="2">
    <source>
        <dbReference type="ARBA" id="ARBA00022842"/>
    </source>
</evidence>
<comment type="caution">
    <text evidence="5">The sequence shown here is derived from an EMBL/GenBank/DDBJ whole genome shotgun (WGS) entry which is preliminary data.</text>
</comment>
<dbReference type="InterPro" id="IPR045862">
    <property type="entry name" value="Trf4-like"/>
</dbReference>
<dbReference type="Gene3D" id="3.30.460.10">
    <property type="entry name" value="Beta Polymerase, domain 2"/>
    <property type="match status" value="1"/>
</dbReference>
<dbReference type="SUPFAM" id="SSF81301">
    <property type="entry name" value="Nucleotidyltransferase"/>
    <property type="match status" value="1"/>
</dbReference>
<sequence length="488" mass="57294">MISLSQLDSLCSSVQVISCSRPSNDCPWCLGNEYRHSNSDLCLHREILDFTRWILPTSEEKQLIHIILVRIQTAVSLIWPDARVVFIGSTLSNTIMPGDAIQFTILNTPEDDHPLEEKLDFLNKHLTSIQILRKSQIVGLTIQGIEKPFAFHVHISFNNIEGIIRGEREKSIIQMYPSSLPILMLMKFFIFQCRIEEKFTHDLVFQMVLFIIQSTPRQQQMNLGYLCTQFFNIFGRSFNYIVTGISTRNGGCLFNRLKLIAPESNEVDITNDNDNKSETEENNDLDNLKYKWFGTINWSSPQAICTEDTLHPGTFIGKDIADISIFRERCYKSYKQLKSEKDFRHNSDVYDQSLLLCFLSRPDFTMRQRTEKMKQYQVLVFNPVESFDLANDNSTQGNRQSRQSYQRRDNSNNWNYRDNRDGNKGRDGRDNRDSRDKEQYRDRSYRSNKSDNSNYKHHHSDDSSHYKGKGKNYRQDRRDDDRKKPYKR</sequence>
<evidence type="ECO:0000313" key="6">
    <source>
        <dbReference type="Proteomes" id="UP001470230"/>
    </source>
</evidence>
<gene>
    <name evidence="5" type="ORF">M9Y10_045707</name>
</gene>
<feature type="region of interest" description="Disordered" evidence="3">
    <location>
        <begin position="389"/>
        <end position="488"/>
    </location>
</feature>
<evidence type="ECO:0000256" key="1">
    <source>
        <dbReference type="ARBA" id="ARBA00022723"/>
    </source>
</evidence>
<dbReference type="Proteomes" id="UP001470230">
    <property type="component" value="Unassembled WGS sequence"/>
</dbReference>
<accession>A0ABR2JWA9</accession>
<proteinExistence type="predicted"/>
<dbReference type="SUPFAM" id="SSF81631">
    <property type="entry name" value="PAP/OAS1 substrate-binding domain"/>
    <property type="match status" value="1"/>
</dbReference>
<feature type="compositionally biased region" description="Basic and acidic residues" evidence="3">
    <location>
        <begin position="417"/>
        <end position="449"/>
    </location>
</feature>
<dbReference type="Pfam" id="PF03828">
    <property type="entry name" value="PAP_assoc"/>
    <property type="match status" value="1"/>
</dbReference>
<dbReference type="InterPro" id="IPR002058">
    <property type="entry name" value="PAP_assoc"/>
</dbReference>
<feature type="compositionally biased region" description="Polar residues" evidence="3">
    <location>
        <begin position="391"/>
        <end position="404"/>
    </location>
</feature>
<keyword evidence="2" id="KW-0460">Magnesium</keyword>
<keyword evidence="6" id="KW-1185">Reference proteome</keyword>
<reference evidence="5 6" key="1">
    <citation type="submission" date="2024-04" db="EMBL/GenBank/DDBJ databases">
        <title>Tritrichomonas musculus Genome.</title>
        <authorList>
            <person name="Alves-Ferreira E."/>
            <person name="Grigg M."/>
            <person name="Lorenzi H."/>
            <person name="Galac M."/>
        </authorList>
    </citation>
    <scope>NUCLEOTIDE SEQUENCE [LARGE SCALE GENOMIC DNA]</scope>
    <source>
        <strain evidence="5 6">EAF2021</strain>
    </source>
</reference>
<dbReference type="Gene3D" id="1.10.1410.10">
    <property type="match status" value="1"/>
</dbReference>
<protein>
    <submittedName>
        <fullName evidence="5">Non-canonical poly(A) RNA polymerase papd5</fullName>
    </submittedName>
</protein>
<feature type="domain" description="PAP-associated" evidence="4">
    <location>
        <begin position="222"/>
        <end position="258"/>
    </location>
</feature>
<dbReference type="PANTHER" id="PTHR23092:SF15">
    <property type="entry name" value="INACTIVE NON-CANONICAL POLY(A) RNA POLYMERASE PROTEIN TRF4-2-RELATED"/>
    <property type="match status" value="1"/>
</dbReference>